<reference evidence="1 2" key="1">
    <citation type="journal article" date="2018" name="Mol. Biol. Evol.">
        <title>Broad Genomic Sampling Reveals a Smut Pathogenic Ancestry of the Fungal Clade Ustilaginomycotina.</title>
        <authorList>
            <person name="Kijpornyongpan T."/>
            <person name="Mondo S.J."/>
            <person name="Barry K."/>
            <person name="Sandor L."/>
            <person name="Lee J."/>
            <person name="Lipzen A."/>
            <person name="Pangilinan J."/>
            <person name="LaButti K."/>
            <person name="Hainaut M."/>
            <person name="Henrissat B."/>
            <person name="Grigoriev I.V."/>
            <person name="Spatafora J.W."/>
            <person name="Aime M.C."/>
        </authorList>
    </citation>
    <scope>NUCLEOTIDE SEQUENCE [LARGE SCALE GENOMIC DNA]</scope>
    <source>
        <strain evidence="1 2">SA 807</strain>
    </source>
</reference>
<gene>
    <name evidence="1" type="ORF">IE53DRAFT_378181</name>
</gene>
<evidence type="ECO:0000313" key="2">
    <source>
        <dbReference type="Proteomes" id="UP000245626"/>
    </source>
</evidence>
<dbReference type="EMBL" id="KZ819779">
    <property type="protein sequence ID" value="PWN52408.1"/>
    <property type="molecule type" value="Genomic_DNA"/>
</dbReference>
<protein>
    <submittedName>
        <fullName evidence="1">Uncharacterized protein</fullName>
    </submittedName>
</protein>
<keyword evidence="2" id="KW-1185">Reference proteome</keyword>
<dbReference type="Proteomes" id="UP000245626">
    <property type="component" value="Unassembled WGS sequence"/>
</dbReference>
<proteinExistence type="predicted"/>
<sequence>MADPSHAIRAYMVGSFQELPPSIIQDLENGSLSLLSIVKLLGESLLDEQDEVRTRAVHFLADILAHFLPTNPSNQQRKPLEATPSQDPPSNTTSIFTPQVVKTLTTFFSEKLSDAVLIAENFAKSSKAPQPLPASAPMTKLKEVEQQTIRGSDMLVACLNALNCLSACHGHTPNQPRGFGVVESHKVSEALFSNLRTSDHPQSLRFLVYSLLDSLVAHHRSNLKSYKSAATLAAEAAAMAEDDSDDDAQSPGDQAITGDKNKEEGEEAMEKKKGSKKEDKACVGKDFLKGYVKLVSGEKDPRNLMVLFGVDKVLLTEWEMDTELTEAFFDITYCYFPISFRPPPDDPYGITSDDLKLALRGVLSSTPSFAPYGYPLLLEKLSAAGGPAKLDTLRTLIASLPVYGRAAAKANSKSLWEALKIEIFHATDEETSQLSCRALTQLVTVMYEGVDPPEGLAPMMVNDCLIELEEPGKSLAKAALKVLACLVKATRSTAYLAIYAFMDQMMKMFTDPEIDLAVRAPILAGVGELLAVLAAVYRNPEGGQSSSKEVTQGPPQTVKLVGGGGVDSISVQTNTNSDVGSGGGLQASVVSKEERSYDLDGRPLDPFLSELLTSLSNGLRSTSYRRSALHAFSSVVSISILFSTSSPHGSSSVEVEAMDLDEEERAQGDQVGGKEDGKTRKTGPFLSNEEISFLTHNVSEMLTLPLGDEVREEALCAIEVISNERFGGGLTQGACGAGGAGGEGGKTMEKVVLPVLLECLPDRILPQREERSSDVTMQEGEGTQPGLEAVKGKIRRSLGAISRLCLIPQVFDIVVVRLFTKLELCCNKKSEGEEEESEEIKEANKGYARGIILTLQTLLDEKKARGHRDLARHGQNLPQRIVKLVLSGLGDQVTQAGISASQEIVADCSKLLATLVRTIDKNRQRGLMEMLEKAFVKGEGDLVPSHLRGGKFRPLELSASTEEADDDYGWMKSIRDTVALYGAAIVASCKGAGLPRFTNSDDETEIAVELIRRVLGWTLDSSEKIRSELQIRTGKMILCTVVNKFIPEPAPVGFTAMLSKFWEEKIVGLEKATTSSYSKRIMALQVWMWIAKGLVVRSSKEAERMLEKVRSDVFERSGESNQDDDDQREDAWKFSKEAARSLEIVARSDDGVVSKENGCIVRLLYKQRLFSYLLPLVIQGYRSHQSKTPTSTDQDELESGVSGGRNPQTIYLISLSSLLPSLPPTTLTSQLSSLFPLLIQSLSLPDPKARSYSSNTLTISLELGKKIRDDRIEKEKEREVAIKLSGRRVADQLASSTSTSDEVENQKPLQQQEEVDLLALNESHLGTIIKRCNQNFEKARFNSTSTRVSSLRTLTSLARCLPYQALRPYKNQVLSGLASPGRGIDDDKRIVRMAAVDCRDVWYGLEE</sequence>
<accession>A0ACD0P2R9</accession>
<evidence type="ECO:0000313" key="1">
    <source>
        <dbReference type="EMBL" id="PWN52408.1"/>
    </source>
</evidence>
<name>A0ACD0P2R9_9BASI</name>
<organism evidence="1 2">
    <name type="scientific">Violaceomyces palustris</name>
    <dbReference type="NCBI Taxonomy" id="1673888"/>
    <lineage>
        <taxon>Eukaryota</taxon>
        <taxon>Fungi</taxon>
        <taxon>Dikarya</taxon>
        <taxon>Basidiomycota</taxon>
        <taxon>Ustilaginomycotina</taxon>
        <taxon>Ustilaginomycetes</taxon>
        <taxon>Violaceomycetales</taxon>
        <taxon>Violaceomycetaceae</taxon>
        <taxon>Violaceomyces</taxon>
    </lineage>
</organism>